<dbReference type="eggNOG" id="ENOG502QXER">
    <property type="taxonomic scope" value="Eukaryota"/>
</dbReference>
<proteinExistence type="predicted"/>
<dbReference type="VEuPathDB" id="PiroplasmaDB:BEWA_039690"/>
<keyword evidence="2" id="KW-1185">Reference proteome</keyword>
<dbReference type="KEGG" id="beq:BEWA_039690"/>
<dbReference type="OrthoDB" id="359938at2759"/>
<evidence type="ECO:0000313" key="2">
    <source>
        <dbReference type="Proteomes" id="UP000031512"/>
    </source>
</evidence>
<protein>
    <submittedName>
        <fullName evidence="1">Uncharacterized protein</fullName>
    </submittedName>
</protein>
<gene>
    <name evidence="1" type="ORF">BEWA_039690</name>
</gene>
<comment type="caution">
    <text evidence="1">The sequence shown here is derived from an EMBL/GenBank/DDBJ whole genome shotgun (WGS) entry which is preliminary data.</text>
</comment>
<dbReference type="RefSeq" id="XP_004833383.1">
    <property type="nucleotide sequence ID" value="XM_004833326.1"/>
</dbReference>
<organism evidence="1 2">
    <name type="scientific">Theileria equi strain WA</name>
    <dbReference type="NCBI Taxonomy" id="1537102"/>
    <lineage>
        <taxon>Eukaryota</taxon>
        <taxon>Sar</taxon>
        <taxon>Alveolata</taxon>
        <taxon>Apicomplexa</taxon>
        <taxon>Aconoidasida</taxon>
        <taxon>Piroplasmida</taxon>
        <taxon>Theileriidae</taxon>
        <taxon>Theileria</taxon>
    </lineage>
</organism>
<reference evidence="1 2" key="1">
    <citation type="journal article" date="2012" name="BMC Genomics">
        <title>Comparative genomic analysis and phylogenetic position of Theileria equi.</title>
        <authorList>
            <person name="Kappmeyer L.S."/>
            <person name="Thiagarajan M."/>
            <person name="Herndon D.R."/>
            <person name="Ramsay J.D."/>
            <person name="Caler E."/>
            <person name="Djikeng A."/>
            <person name="Gillespie J.J."/>
            <person name="Lau A.O."/>
            <person name="Roalson E.H."/>
            <person name="Silva J.C."/>
            <person name="Silva M.G."/>
            <person name="Suarez C.E."/>
            <person name="Ueti M.W."/>
            <person name="Nene V.M."/>
            <person name="Mealey R.H."/>
            <person name="Knowles D.P."/>
            <person name="Brayton K.A."/>
        </authorList>
    </citation>
    <scope>NUCLEOTIDE SEQUENCE [LARGE SCALE GENOMIC DNA]</scope>
    <source>
        <strain evidence="1 2">WA</strain>
    </source>
</reference>
<name>L1LF03_THEEQ</name>
<dbReference type="EMBL" id="ACOU01000002">
    <property type="protein sequence ID" value="EKX73931.1"/>
    <property type="molecule type" value="Genomic_DNA"/>
</dbReference>
<dbReference type="AlphaFoldDB" id="L1LF03"/>
<dbReference type="GeneID" id="15807379"/>
<accession>L1LF03</accession>
<sequence>MFSSTLQDKILPLFKREEGLEKELKNLSKYEKIVDSEKQSLEGNTKRQLNGPARRAFEFSEVYGECLDKCASKALRSTLRKANLDSLLPEDVPVVPSKDLLTAKTSGEKALVDLVGQILNQDTTENPKPTAEFVVKGQLNKQLKDKVRAEELKCEVQCAQKFMDKLVEH</sequence>
<dbReference type="Proteomes" id="UP000031512">
    <property type="component" value="Unassembled WGS sequence"/>
</dbReference>
<evidence type="ECO:0000313" key="1">
    <source>
        <dbReference type="EMBL" id="EKX73931.1"/>
    </source>
</evidence>